<name>A0A7J7M622_9MAGN</name>
<keyword evidence="2" id="KW-1185">Reference proteome</keyword>
<dbReference type="EMBL" id="JACGCM010001752">
    <property type="protein sequence ID" value="KAF6150224.1"/>
    <property type="molecule type" value="Genomic_DNA"/>
</dbReference>
<dbReference type="AlphaFoldDB" id="A0A7J7M622"/>
<comment type="caution">
    <text evidence="1">The sequence shown here is derived from an EMBL/GenBank/DDBJ whole genome shotgun (WGS) entry which is preliminary data.</text>
</comment>
<accession>A0A7J7M622</accession>
<protein>
    <submittedName>
        <fullName evidence="1">Uncharacterized protein</fullName>
    </submittedName>
</protein>
<evidence type="ECO:0000313" key="2">
    <source>
        <dbReference type="Proteomes" id="UP000541444"/>
    </source>
</evidence>
<reference evidence="1 2" key="1">
    <citation type="journal article" date="2020" name="IScience">
        <title>Genome Sequencing of the Endangered Kingdonia uniflora (Circaeasteraceae, Ranunculales) Reveals Potential Mechanisms of Evolutionary Specialization.</title>
        <authorList>
            <person name="Sun Y."/>
            <person name="Deng T."/>
            <person name="Zhang A."/>
            <person name="Moore M.J."/>
            <person name="Landis J.B."/>
            <person name="Lin N."/>
            <person name="Zhang H."/>
            <person name="Zhang X."/>
            <person name="Huang J."/>
            <person name="Zhang X."/>
            <person name="Sun H."/>
            <person name="Wang H."/>
        </authorList>
    </citation>
    <scope>NUCLEOTIDE SEQUENCE [LARGE SCALE GENOMIC DNA]</scope>
    <source>
        <strain evidence="1">TB1705</strain>
        <tissue evidence="1">Leaf</tissue>
    </source>
</reference>
<evidence type="ECO:0000313" key="1">
    <source>
        <dbReference type="EMBL" id="KAF6150224.1"/>
    </source>
</evidence>
<dbReference type="Proteomes" id="UP000541444">
    <property type="component" value="Unassembled WGS sequence"/>
</dbReference>
<proteinExistence type="predicted"/>
<gene>
    <name evidence="1" type="ORF">GIB67_000098</name>
</gene>
<organism evidence="1 2">
    <name type="scientific">Kingdonia uniflora</name>
    <dbReference type="NCBI Taxonomy" id="39325"/>
    <lineage>
        <taxon>Eukaryota</taxon>
        <taxon>Viridiplantae</taxon>
        <taxon>Streptophyta</taxon>
        <taxon>Embryophyta</taxon>
        <taxon>Tracheophyta</taxon>
        <taxon>Spermatophyta</taxon>
        <taxon>Magnoliopsida</taxon>
        <taxon>Ranunculales</taxon>
        <taxon>Circaeasteraceae</taxon>
        <taxon>Kingdonia</taxon>
    </lineage>
</organism>
<feature type="non-terminal residue" evidence="1">
    <location>
        <position position="1"/>
    </location>
</feature>
<dbReference type="OrthoDB" id="1709548at2759"/>
<sequence>MAQLRQGIEKVSDFFMHMLHLARGDITQLVEFRSYNWVGAITGWMSNCPGVGVGDSLRVPSFEIPGEEDQLASLEPQESLEEDSNLVPFEILRRVILWRTHTLGWHNLKVNGEVQARKGLRWIPRHPEMRKGV</sequence>